<accession>A0A443RUT8</accession>
<evidence type="ECO:0000256" key="3">
    <source>
        <dbReference type="ARBA" id="ARBA00022692"/>
    </source>
</evidence>
<evidence type="ECO:0000256" key="9">
    <source>
        <dbReference type="SAM" id="Phobius"/>
    </source>
</evidence>
<keyword evidence="7" id="KW-0675">Receptor</keyword>
<keyword evidence="13" id="KW-1185">Reference proteome</keyword>
<dbReference type="InterPro" id="IPR000276">
    <property type="entry name" value="GPCR_Rhodpsn"/>
</dbReference>
<dbReference type="Proteomes" id="UP000288716">
    <property type="component" value="Unassembled WGS sequence"/>
</dbReference>
<dbReference type="PANTHER" id="PTHR45695:SF9">
    <property type="entry name" value="LEUCOKININ RECEPTOR"/>
    <property type="match status" value="1"/>
</dbReference>
<dbReference type="PRINTS" id="PR00237">
    <property type="entry name" value="GPCRRHODOPSN"/>
</dbReference>
<evidence type="ECO:0000256" key="6">
    <source>
        <dbReference type="ARBA" id="ARBA00023136"/>
    </source>
</evidence>
<evidence type="ECO:0000256" key="5">
    <source>
        <dbReference type="ARBA" id="ARBA00023040"/>
    </source>
</evidence>
<keyword evidence="4 9" id="KW-1133">Transmembrane helix</keyword>
<gene>
    <name evidence="12" type="ORF">B4U80_02439</name>
</gene>
<sequence length="73" mass="8829">VIKMLLIVIVLFAICWLPFQCYNVISEIFPNVNRYKFINIIWFCCHWLAMSNSCYNPVIYYMYSIKIIDTQHL</sequence>
<evidence type="ECO:0000313" key="12">
    <source>
        <dbReference type="EMBL" id="RWS19123.1"/>
    </source>
</evidence>
<evidence type="ECO:0000256" key="10">
    <source>
        <dbReference type="SAM" id="SignalP"/>
    </source>
</evidence>
<dbReference type="GO" id="GO:0005886">
    <property type="term" value="C:plasma membrane"/>
    <property type="evidence" value="ECO:0007669"/>
    <property type="project" value="TreeGrafter"/>
</dbReference>
<dbReference type="PROSITE" id="PS50262">
    <property type="entry name" value="G_PROTEIN_RECEP_F1_2"/>
    <property type="match status" value="1"/>
</dbReference>
<proteinExistence type="inferred from homology"/>
<protein>
    <recommendedName>
        <fullName evidence="11">G-protein coupled receptors family 1 profile domain-containing protein</fullName>
    </recommendedName>
</protein>
<evidence type="ECO:0000256" key="1">
    <source>
        <dbReference type="ARBA" id="ARBA00004141"/>
    </source>
</evidence>
<feature type="transmembrane region" description="Helical" evidence="9">
    <location>
        <begin position="37"/>
        <end position="63"/>
    </location>
</feature>
<comment type="subcellular location">
    <subcellularLocation>
        <location evidence="1">Membrane</location>
        <topology evidence="1">Multi-pass membrane protein</topology>
    </subcellularLocation>
</comment>
<reference evidence="12 13" key="1">
    <citation type="journal article" date="2018" name="Gigascience">
        <title>Genomes of trombidid mites reveal novel predicted allergens and laterally-transferred genes associated with secondary metabolism.</title>
        <authorList>
            <person name="Dong X."/>
            <person name="Chaisiri K."/>
            <person name="Xia D."/>
            <person name="Armstrong S.D."/>
            <person name="Fang Y."/>
            <person name="Donnelly M.J."/>
            <person name="Kadowaki T."/>
            <person name="McGarry J.W."/>
            <person name="Darby A.C."/>
            <person name="Makepeace B.L."/>
        </authorList>
    </citation>
    <scope>NUCLEOTIDE SEQUENCE [LARGE SCALE GENOMIC DNA]</scope>
    <source>
        <strain evidence="12">UoL-UT</strain>
    </source>
</reference>
<evidence type="ECO:0000256" key="4">
    <source>
        <dbReference type="ARBA" id="ARBA00022989"/>
    </source>
</evidence>
<dbReference type="PANTHER" id="PTHR45695">
    <property type="entry name" value="LEUCOKININ RECEPTOR-RELATED"/>
    <property type="match status" value="1"/>
</dbReference>
<dbReference type="SUPFAM" id="SSF81321">
    <property type="entry name" value="Family A G protein-coupled receptor-like"/>
    <property type="match status" value="1"/>
</dbReference>
<comment type="caution">
    <text evidence="12">The sequence shown here is derived from an EMBL/GenBank/DDBJ whole genome shotgun (WGS) entry which is preliminary data.</text>
</comment>
<dbReference type="InterPro" id="IPR017452">
    <property type="entry name" value="GPCR_Rhodpsn_7TM"/>
</dbReference>
<keyword evidence="8" id="KW-0807">Transducer</keyword>
<keyword evidence="5" id="KW-0297">G-protein coupled receptor</keyword>
<evidence type="ECO:0000259" key="11">
    <source>
        <dbReference type="PROSITE" id="PS50262"/>
    </source>
</evidence>
<evidence type="ECO:0000256" key="2">
    <source>
        <dbReference type="ARBA" id="ARBA00010663"/>
    </source>
</evidence>
<feature type="signal peptide" evidence="10">
    <location>
        <begin position="1"/>
        <end position="21"/>
    </location>
</feature>
<dbReference type="Gene3D" id="1.20.1070.10">
    <property type="entry name" value="Rhodopsin 7-helix transmembrane proteins"/>
    <property type="match status" value="1"/>
</dbReference>
<feature type="non-terminal residue" evidence="12">
    <location>
        <position position="1"/>
    </location>
</feature>
<dbReference type="OrthoDB" id="9445642at2759"/>
<feature type="chain" id="PRO_5019210502" description="G-protein coupled receptors family 1 profile domain-containing protein" evidence="10">
    <location>
        <begin position="22"/>
        <end position="73"/>
    </location>
</feature>
<evidence type="ECO:0000256" key="8">
    <source>
        <dbReference type="ARBA" id="ARBA00023224"/>
    </source>
</evidence>
<evidence type="ECO:0000313" key="13">
    <source>
        <dbReference type="Proteomes" id="UP000288716"/>
    </source>
</evidence>
<keyword evidence="3 9" id="KW-0812">Transmembrane</keyword>
<dbReference type="AlphaFoldDB" id="A0A443RUT8"/>
<feature type="domain" description="G-protein coupled receptors family 1 profile" evidence="11">
    <location>
        <begin position="1"/>
        <end position="60"/>
    </location>
</feature>
<dbReference type="GO" id="GO:0004930">
    <property type="term" value="F:G protein-coupled receptor activity"/>
    <property type="evidence" value="ECO:0007669"/>
    <property type="project" value="UniProtKB-KW"/>
</dbReference>
<feature type="non-terminal residue" evidence="12">
    <location>
        <position position="73"/>
    </location>
</feature>
<dbReference type="EMBL" id="NCKV01029893">
    <property type="protein sequence ID" value="RWS19123.1"/>
    <property type="molecule type" value="Genomic_DNA"/>
</dbReference>
<keyword evidence="6 9" id="KW-0472">Membrane</keyword>
<dbReference type="VEuPathDB" id="VectorBase:LDEU012917"/>
<evidence type="ECO:0000256" key="7">
    <source>
        <dbReference type="ARBA" id="ARBA00023170"/>
    </source>
</evidence>
<organism evidence="12 13">
    <name type="scientific">Leptotrombidium deliense</name>
    <dbReference type="NCBI Taxonomy" id="299467"/>
    <lineage>
        <taxon>Eukaryota</taxon>
        <taxon>Metazoa</taxon>
        <taxon>Ecdysozoa</taxon>
        <taxon>Arthropoda</taxon>
        <taxon>Chelicerata</taxon>
        <taxon>Arachnida</taxon>
        <taxon>Acari</taxon>
        <taxon>Acariformes</taxon>
        <taxon>Trombidiformes</taxon>
        <taxon>Prostigmata</taxon>
        <taxon>Anystina</taxon>
        <taxon>Parasitengona</taxon>
        <taxon>Trombiculoidea</taxon>
        <taxon>Trombiculidae</taxon>
        <taxon>Leptotrombidium</taxon>
    </lineage>
</organism>
<comment type="similarity">
    <text evidence="2">Belongs to the G-protein coupled receptor 1 family.</text>
</comment>
<name>A0A443RUT8_9ACAR</name>
<keyword evidence="10" id="KW-0732">Signal</keyword>
<dbReference type="Pfam" id="PF00001">
    <property type="entry name" value="7tm_1"/>
    <property type="match status" value="1"/>
</dbReference>